<dbReference type="PANTHER" id="PTHR30055">
    <property type="entry name" value="HTH-TYPE TRANSCRIPTIONAL REGULATOR RUTR"/>
    <property type="match status" value="1"/>
</dbReference>
<feature type="DNA-binding region" description="H-T-H motif" evidence="4">
    <location>
        <begin position="107"/>
        <end position="126"/>
    </location>
</feature>
<dbReference type="Pfam" id="PF00440">
    <property type="entry name" value="TetR_N"/>
    <property type="match status" value="2"/>
</dbReference>
<dbReference type="GO" id="GO:0003700">
    <property type="term" value="F:DNA-binding transcription factor activity"/>
    <property type="evidence" value="ECO:0007669"/>
    <property type="project" value="TreeGrafter"/>
</dbReference>
<dbReference type="PROSITE" id="PS01081">
    <property type="entry name" value="HTH_TETR_1"/>
    <property type="match status" value="1"/>
</dbReference>
<evidence type="ECO:0000313" key="8">
    <source>
        <dbReference type="Proteomes" id="UP000321805"/>
    </source>
</evidence>
<keyword evidence="8" id="KW-1185">Reference proteome</keyword>
<feature type="domain" description="HTH tetR-type" evidence="6">
    <location>
        <begin position="281"/>
        <end position="341"/>
    </location>
</feature>
<keyword evidence="1" id="KW-0805">Transcription regulation</keyword>
<feature type="compositionally biased region" description="Low complexity" evidence="5">
    <location>
        <begin position="36"/>
        <end position="45"/>
    </location>
</feature>
<dbReference type="EMBL" id="CP042430">
    <property type="protein sequence ID" value="QEC46394.1"/>
    <property type="molecule type" value="Genomic_DNA"/>
</dbReference>
<keyword evidence="3" id="KW-0804">Transcription</keyword>
<organism evidence="7 8">
    <name type="scientific">Baekduia soli</name>
    <dbReference type="NCBI Taxonomy" id="496014"/>
    <lineage>
        <taxon>Bacteria</taxon>
        <taxon>Bacillati</taxon>
        <taxon>Actinomycetota</taxon>
        <taxon>Thermoleophilia</taxon>
        <taxon>Solirubrobacterales</taxon>
        <taxon>Baekduiaceae</taxon>
        <taxon>Baekduia</taxon>
    </lineage>
</organism>
<feature type="DNA-binding region" description="H-T-H motif" evidence="4">
    <location>
        <begin position="304"/>
        <end position="323"/>
    </location>
</feature>
<evidence type="ECO:0000256" key="3">
    <source>
        <dbReference type="ARBA" id="ARBA00023163"/>
    </source>
</evidence>
<gene>
    <name evidence="7" type="ORF">FSW04_01570</name>
</gene>
<feature type="compositionally biased region" description="Low complexity" evidence="5">
    <location>
        <begin position="61"/>
        <end position="72"/>
    </location>
</feature>
<dbReference type="PANTHER" id="PTHR30055:SF234">
    <property type="entry name" value="HTH-TYPE TRANSCRIPTIONAL REGULATOR BETI"/>
    <property type="match status" value="1"/>
</dbReference>
<dbReference type="Gene3D" id="1.10.10.60">
    <property type="entry name" value="Homeodomain-like"/>
    <property type="match status" value="2"/>
</dbReference>
<evidence type="ECO:0000256" key="5">
    <source>
        <dbReference type="SAM" id="MobiDB-lite"/>
    </source>
</evidence>
<feature type="domain" description="HTH tetR-type" evidence="6">
    <location>
        <begin position="84"/>
        <end position="144"/>
    </location>
</feature>
<dbReference type="InterPro" id="IPR009057">
    <property type="entry name" value="Homeodomain-like_sf"/>
</dbReference>
<sequence length="478" mass="51296">MEAAALRPCRRDAVPAAAQRQARPRDADARRGSGRRVGPGSAPRPTGRPGLTVIGDPADEPGVGRAPDAAPGPRVPPRRGTRPRNRKALIIDAAAELFYERGYANVAMSEVANAVNVRASSLYRHFAGKSELLSAVLQAELTPFRAAAADATSLDALLAALATAAAHRPRIGVLWQRESRVLSREELAPLTLELHELTSRMTVLLRAERPRLRAADAQLLVWCALSILRSVANRGMRPSPADHTSLIADVLSRVLGLVPRHGTSVARLKAPWVDLRVYTPHSTRERLLGVAAPLLAASGYAGTSLEDIAARAGIAGPTIYHYFGSKQDLLFASLSRAAEGVLLDMHRALSHARDAADAVRRLSESYLTFATTNSALIDVLITDTHQLSGPQKAYVMQSQESFRAEWTHVLLQADPAFKPVTARAAVRATLAVIDDFARSPGLRRVPDVFPNLVELLLEIQRAPGGGRRGLPHQGGAGA</sequence>
<dbReference type="PRINTS" id="PR00455">
    <property type="entry name" value="HTHTETR"/>
</dbReference>
<evidence type="ECO:0000259" key="6">
    <source>
        <dbReference type="PROSITE" id="PS50977"/>
    </source>
</evidence>
<keyword evidence="2 4" id="KW-0238">DNA-binding</keyword>
<evidence type="ECO:0000256" key="4">
    <source>
        <dbReference type="PROSITE-ProRule" id="PRU00335"/>
    </source>
</evidence>
<dbReference type="Proteomes" id="UP000321805">
    <property type="component" value="Chromosome"/>
</dbReference>
<reference evidence="7 8" key="1">
    <citation type="journal article" date="2018" name="J. Microbiol.">
        <title>Baekduia soli gen. nov., sp. nov., a novel bacterium isolated from the soil of Baekdu Mountain and proposal of a novel family name, Baekduiaceae fam. nov.</title>
        <authorList>
            <person name="An D.S."/>
            <person name="Siddiqi M.Z."/>
            <person name="Kim K.H."/>
            <person name="Yu H.S."/>
            <person name="Im W.T."/>
        </authorList>
    </citation>
    <scope>NUCLEOTIDE SEQUENCE [LARGE SCALE GENOMIC DNA]</scope>
    <source>
        <strain evidence="7 8">BR7-21</strain>
    </source>
</reference>
<protein>
    <submittedName>
        <fullName evidence="7">TetR family transcriptional regulator</fullName>
    </submittedName>
</protein>
<evidence type="ECO:0000256" key="2">
    <source>
        <dbReference type="ARBA" id="ARBA00023125"/>
    </source>
</evidence>
<dbReference type="Gene3D" id="1.10.357.10">
    <property type="entry name" value="Tetracycline Repressor, domain 2"/>
    <property type="match status" value="2"/>
</dbReference>
<dbReference type="SUPFAM" id="SSF46689">
    <property type="entry name" value="Homeodomain-like"/>
    <property type="match status" value="2"/>
</dbReference>
<dbReference type="InterPro" id="IPR001647">
    <property type="entry name" value="HTH_TetR"/>
</dbReference>
<dbReference type="PROSITE" id="PS50977">
    <property type="entry name" value="HTH_TETR_2"/>
    <property type="match status" value="2"/>
</dbReference>
<evidence type="ECO:0000313" key="7">
    <source>
        <dbReference type="EMBL" id="QEC46394.1"/>
    </source>
</evidence>
<accession>A0A5B8U094</accession>
<dbReference type="AlphaFoldDB" id="A0A5B8U094"/>
<dbReference type="InterPro" id="IPR050109">
    <property type="entry name" value="HTH-type_TetR-like_transc_reg"/>
</dbReference>
<name>A0A5B8U094_9ACTN</name>
<dbReference type="InterPro" id="IPR023772">
    <property type="entry name" value="DNA-bd_HTH_TetR-type_CS"/>
</dbReference>
<dbReference type="KEGG" id="bsol:FSW04_01570"/>
<dbReference type="OrthoDB" id="4456617at2"/>
<feature type="compositionally biased region" description="Basic residues" evidence="5">
    <location>
        <begin position="76"/>
        <end position="86"/>
    </location>
</feature>
<proteinExistence type="predicted"/>
<evidence type="ECO:0000256" key="1">
    <source>
        <dbReference type="ARBA" id="ARBA00023015"/>
    </source>
</evidence>
<dbReference type="GO" id="GO:0000976">
    <property type="term" value="F:transcription cis-regulatory region binding"/>
    <property type="evidence" value="ECO:0007669"/>
    <property type="project" value="TreeGrafter"/>
</dbReference>
<feature type="region of interest" description="Disordered" evidence="5">
    <location>
        <begin position="1"/>
        <end position="86"/>
    </location>
</feature>